<protein>
    <submittedName>
        <fullName evidence="2">Glycosyl transferase group 1</fullName>
    </submittedName>
</protein>
<dbReference type="STRING" id="40754.THII_0055"/>
<reference evidence="2 3" key="1">
    <citation type="journal article" date="2014" name="ISME J.">
        <title>Ecophysiology of Thioploca ingrica as revealed by the complete genome sequence supplemented with proteomic evidence.</title>
        <authorList>
            <person name="Kojima H."/>
            <person name="Ogura Y."/>
            <person name="Yamamoto N."/>
            <person name="Togashi T."/>
            <person name="Mori H."/>
            <person name="Watanabe T."/>
            <person name="Nemoto F."/>
            <person name="Kurokawa K."/>
            <person name="Hayashi T."/>
            <person name="Fukui M."/>
        </authorList>
    </citation>
    <scope>NUCLEOTIDE SEQUENCE [LARGE SCALE GENOMIC DNA]</scope>
</reference>
<dbReference type="Pfam" id="PF00534">
    <property type="entry name" value="Glycos_transf_1"/>
    <property type="match status" value="1"/>
</dbReference>
<dbReference type="Proteomes" id="UP000031623">
    <property type="component" value="Chromosome"/>
</dbReference>
<dbReference type="AlphaFoldDB" id="A0A090AGL6"/>
<keyword evidence="3" id="KW-1185">Reference proteome</keyword>
<evidence type="ECO:0000313" key="3">
    <source>
        <dbReference type="Proteomes" id="UP000031623"/>
    </source>
</evidence>
<dbReference type="Gene3D" id="3.40.50.2000">
    <property type="entry name" value="Glycogen Phosphorylase B"/>
    <property type="match status" value="2"/>
</dbReference>
<gene>
    <name evidence="2" type="ORF">THII_0055</name>
</gene>
<evidence type="ECO:0000259" key="1">
    <source>
        <dbReference type="Pfam" id="PF00534"/>
    </source>
</evidence>
<dbReference type="KEGG" id="tig:THII_0055"/>
<dbReference type="PANTHER" id="PTHR45947">
    <property type="entry name" value="SULFOQUINOVOSYL TRANSFERASE SQD2"/>
    <property type="match status" value="1"/>
</dbReference>
<dbReference type="OrthoDB" id="4611853at2"/>
<organism evidence="2 3">
    <name type="scientific">Thioploca ingrica</name>
    <dbReference type="NCBI Taxonomy" id="40754"/>
    <lineage>
        <taxon>Bacteria</taxon>
        <taxon>Pseudomonadati</taxon>
        <taxon>Pseudomonadota</taxon>
        <taxon>Gammaproteobacteria</taxon>
        <taxon>Thiotrichales</taxon>
        <taxon>Thiotrichaceae</taxon>
        <taxon>Thioploca</taxon>
    </lineage>
</organism>
<dbReference type="InterPro" id="IPR050194">
    <property type="entry name" value="Glycosyltransferase_grp1"/>
</dbReference>
<dbReference type="SUPFAM" id="SSF53756">
    <property type="entry name" value="UDP-Glycosyltransferase/glycogen phosphorylase"/>
    <property type="match status" value="1"/>
</dbReference>
<dbReference type="GO" id="GO:0016757">
    <property type="term" value="F:glycosyltransferase activity"/>
    <property type="evidence" value="ECO:0007669"/>
    <property type="project" value="InterPro"/>
</dbReference>
<evidence type="ECO:0000313" key="2">
    <source>
        <dbReference type="EMBL" id="BAP54352.1"/>
    </source>
</evidence>
<dbReference type="PANTHER" id="PTHR45947:SF15">
    <property type="entry name" value="TEICHURONIC ACID BIOSYNTHESIS GLYCOSYLTRANSFERASE TUAC-RELATED"/>
    <property type="match status" value="1"/>
</dbReference>
<name>A0A090AGL6_9GAMM</name>
<accession>A0A090AGL6</accession>
<proteinExistence type="predicted"/>
<keyword evidence="2" id="KW-0808">Transferase</keyword>
<dbReference type="InterPro" id="IPR001296">
    <property type="entry name" value="Glyco_trans_1"/>
</dbReference>
<feature type="domain" description="Glycosyl transferase family 1" evidence="1">
    <location>
        <begin position="220"/>
        <end position="379"/>
    </location>
</feature>
<sequence>MRIAYLISQYPAASHTFIRREIVALRQRGLDIQTFSVRRPLPEEIMAPVDRQEFENTWYVFPISPIAVLQSHLISFIQAPLSYLRTLVLAFRHRVPGLRALFYAIFYFAEAILLAQELKRRHIDHLHNHFAQAGAIVGLLASHFLKLKWSLTLHGLSDFDYEAGQLLNQKIAAAQFVACVSHFGRAQAMRLANPIYWPKLFVSRCGIDMENLPVHLGQKTQEDQVRVLCVSRLATEKGLLGLIDALAMAIKRGANLELRLIGEGSERTHIEQRIQEQGLQQRCLLLGRASEPEVFKEFTRADIFVLASFMEGLPVVLIEALALGVPVIAPSVAGIPELIESGQSGLLFSPANWEELAERLVQLSDDSQMRIRLATEGQRRVKSEFNIHHAIEPLLAKFLAGNF</sequence>
<dbReference type="HOGENOM" id="CLU_009583_14_2_6"/>
<dbReference type="EMBL" id="AP014633">
    <property type="protein sequence ID" value="BAP54352.1"/>
    <property type="molecule type" value="Genomic_DNA"/>
</dbReference>